<organism evidence="2 3">
    <name type="scientific">Colletotrichum plurivorum</name>
    <dbReference type="NCBI Taxonomy" id="2175906"/>
    <lineage>
        <taxon>Eukaryota</taxon>
        <taxon>Fungi</taxon>
        <taxon>Dikarya</taxon>
        <taxon>Ascomycota</taxon>
        <taxon>Pezizomycotina</taxon>
        <taxon>Sordariomycetes</taxon>
        <taxon>Hypocreomycetidae</taxon>
        <taxon>Glomerellales</taxon>
        <taxon>Glomerellaceae</taxon>
        <taxon>Colletotrichum</taxon>
        <taxon>Colletotrichum orchidearum species complex</taxon>
    </lineage>
</organism>
<proteinExistence type="predicted"/>
<name>A0A8H6JFD1_9PEZI</name>
<evidence type="ECO:0000313" key="2">
    <source>
        <dbReference type="EMBL" id="KAF6811927.1"/>
    </source>
</evidence>
<sequence>MRFSLFVVLGLATAAQEAMAASQHGSCLTSFQCRIAESKANCCWGGSNGISACLRQRNGANVCNSPSEAANFCKNVNIEGQNIKVSETCNADCCDTKTVFGTGCPK</sequence>
<evidence type="ECO:0000256" key="1">
    <source>
        <dbReference type="SAM" id="SignalP"/>
    </source>
</evidence>
<accession>A0A8H6JFD1</accession>
<dbReference type="Proteomes" id="UP000654918">
    <property type="component" value="Unassembled WGS sequence"/>
</dbReference>
<protein>
    <submittedName>
        <fullName evidence="2">Ec16 protein</fullName>
    </submittedName>
</protein>
<dbReference type="EMBL" id="WIGO01000449">
    <property type="protein sequence ID" value="KAF6811927.1"/>
    <property type="molecule type" value="Genomic_DNA"/>
</dbReference>
<dbReference type="AlphaFoldDB" id="A0A8H6JFD1"/>
<evidence type="ECO:0000313" key="3">
    <source>
        <dbReference type="Proteomes" id="UP000654918"/>
    </source>
</evidence>
<comment type="caution">
    <text evidence="2">The sequence shown here is derived from an EMBL/GenBank/DDBJ whole genome shotgun (WGS) entry which is preliminary data.</text>
</comment>
<keyword evidence="3" id="KW-1185">Reference proteome</keyword>
<keyword evidence="1" id="KW-0732">Signal</keyword>
<reference evidence="2" key="1">
    <citation type="journal article" date="2020" name="Phytopathology">
        <title>Genome Sequence Resources of Colletotrichum truncatum, C. plurivorum, C. musicola, and C. sojae: Four Species Pathogenic to Soybean (Glycine max).</title>
        <authorList>
            <person name="Rogerio F."/>
            <person name="Boufleur T.R."/>
            <person name="Ciampi-Guillardi M."/>
            <person name="Sukno S.A."/>
            <person name="Thon M.R."/>
            <person name="Massola Junior N.S."/>
            <person name="Baroncelli R."/>
        </authorList>
    </citation>
    <scope>NUCLEOTIDE SEQUENCE</scope>
    <source>
        <strain evidence="2">LFN00145</strain>
    </source>
</reference>
<feature type="chain" id="PRO_5034020501" evidence="1">
    <location>
        <begin position="21"/>
        <end position="106"/>
    </location>
</feature>
<feature type="signal peptide" evidence="1">
    <location>
        <begin position="1"/>
        <end position="20"/>
    </location>
</feature>
<gene>
    <name evidence="2" type="ORF">CPLU01_15010</name>
</gene>